<evidence type="ECO:0000313" key="2">
    <source>
        <dbReference type="Proteomes" id="UP000038045"/>
    </source>
</evidence>
<proteinExistence type="predicted"/>
<dbReference type="AlphaFoldDB" id="A0A0N5A7J0"/>
<protein>
    <submittedName>
        <fullName evidence="3">RPOL9 domain-containing protein</fullName>
    </submittedName>
</protein>
<dbReference type="WBParaSite" id="PTRK_0001797000.1">
    <property type="protein sequence ID" value="PTRK_0001797000.1"/>
    <property type="gene ID" value="PTRK_0001797000"/>
</dbReference>
<name>A0A0N5A7J0_PARTI</name>
<evidence type="ECO:0000313" key="3">
    <source>
        <dbReference type="WBParaSite" id="PTRK_0001797000.1"/>
    </source>
</evidence>
<reference evidence="3" key="1">
    <citation type="submission" date="2017-02" db="UniProtKB">
        <authorList>
            <consortium name="WormBaseParasite"/>
        </authorList>
    </citation>
    <scope>IDENTIFICATION</scope>
</reference>
<evidence type="ECO:0000256" key="1">
    <source>
        <dbReference type="SAM" id="Coils"/>
    </source>
</evidence>
<dbReference type="Proteomes" id="UP000038045">
    <property type="component" value="Unplaced"/>
</dbReference>
<keyword evidence="1" id="KW-0175">Coiled coil</keyword>
<keyword evidence="2" id="KW-1185">Reference proteome</keyword>
<sequence>MNENINKFSCELFCGQPFGDDQLFSFKMCPYCKMKCKPKYLQRLYTNHVFGNVITNLTNQLMVKNKEIERLREDIYNLQEIKDSYER</sequence>
<accession>A0A0N5A7J0</accession>
<organism evidence="2 3">
    <name type="scientific">Parastrongyloides trichosuri</name>
    <name type="common">Possum-specific nematode worm</name>
    <dbReference type="NCBI Taxonomy" id="131310"/>
    <lineage>
        <taxon>Eukaryota</taxon>
        <taxon>Metazoa</taxon>
        <taxon>Ecdysozoa</taxon>
        <taxon>Nematoda</taxon>
        <taxon>Chromadorea</taxon>
        <taxon>Rhabditida</taxon>
        <taxon>Tylenchina</taxon>
        <taxon>Panagrolaimomorpha</taxon>
        <taxon>Strongyloidoidea</taxon>
        <taxon>Strongyloididae</taxon>
        <taxon>Parastrongyloides</taxon>
    </lineage>
</organism>
<feature type="coiled-coil region" evidence="1">
    <location>
        <begin position="54"/>
        <end position="81"/>
    </location>
</feature>